<dbReference type="GO" id="GO:0051315">
    <property type="term" value="P:attachment of mitotic spindle microtubules to kinetochore"/>
    <property type="evidence" value="ECO:0007669"/>
    <property type="project" value="TreeGrafter"/>
</dbReference>
<dbReference type="GO" id="GO:0005635">
    <property type="term" value="C:nuclear envelope"/>
    <property type="evidence" value="ECO:0007669"/>
    <property type="project" value="TreeGrafter"/>
</dbReference>
<dbReference type="InterPro" id="IPR008672">
    <property type="entry name" value="Mad1"/>
</dbReference>
<dbReference type="OrthoDB" id="331602at2759"/>
<dbReference type="PANTHER" id="PTHR23168">
    <property type="entry name" value="MITOTIC SPINDLE ASSEMBLY CHECKPOINT PROTEIN MAD1 MITOTIC ARREST DEFICIENT-LIKE PROTEIN 1"/>
    <property type="match status" value="1"/>
</dbReference>
<dbReference type="Proteomes" id="UP000530660">
    <property type="component" value="Unassembled WGS sequence"/>
</dbReference>
<evidence type="ECO:0000313" key="9">
    <source>
        <dbReference type="EMBL" id="KAF6005102.1"/>
    </source>
</evidence>
<feature type="region of interest" description="Disordered" evidence="8">
    <location>
        <begin position="158"/>
        <end position="193"/>
    </location>
</feature>
<evidence type="ECO:0000256" key="8">
    <source>
        <dbReference type="SAM" id="MobiDB-lite"/>
    </source>
</evidence>
<evidence type="ECO:0000313" key="10">
    <source>
        <dbReference type="Proteomes" id="UP000530660"/>
    </source>
</evidence>
<dbReference type="EMBL" id="VWRR01000001">
    <property type="protein sequence ID" value="KAF6005102.1"/>
    <property type="molecule type" value="Genomic_DNA"/>
</dbReference>
<keyword evidence="10" id="KW-1185">Reference proteome</keyword>
<protein>
    <submittedName>
        <fullName evidence="9">Mitotic spindle assembly checkpoint protein MAD1</fullName>
    </submittedName>
</protein>
<evidence type="ECO:0000256" key="5">
    <source>
        <dbReference type="ARBA" id="ARBA00023242"/>
    </source>
</evidence>
<keyword evidence="7" id="KW-0175">Coiled coil</keyword>
<accession>A0A7J7IPP4</accession>
<keyword evidence="6" id="KW-0131">Cell cycle</keyword>
<reference evidence="9 10" key="1">
    <citation type="journal article" date="2020" name="J. Phycol.">
        <title>Comparative genome analysis reveals Cyanidiococcus gen. nov., a new extremophilic red algal genus sister to Cyanidioschyzon (Cyanidioschyzonaceae, Rhodophyta).</title>
        <authorList>
            <person name="Liu S.-L."/>
            <person name="Chiang Y.-R."/>
            <person name="Yoon H.S."/>
            <person name="Fu H.-Y."/>
        </authorList>
    </citation>
    <scope>NUCLEOTIDE SEQUENCE [LARGE SCALE GENOMIC DNA]</scope>
    <source>
        <strain evidence="9 10">THAL066</strain>
    </source>
</reference>
<comment type="subcellular location">
    <subcellularLocation>
        <location evidence="1">Nucleus</location>
    </subcellularLocation>
</comment>
<evidence type="ECO:0000256" key="7">
    <source>
        <dbReference type="SAM" id="Coils"/>
    </source>
</evidence>
<organism evidence="9 10">
    <name type="scientific">Cyanidiococcus yangmingshanensis</name>
    <dbReference type="NCBI Taxonomy" id="2690220"/>
    <lineage>
        <taxon>Eukaryota</taxon>
        <taxon>Rhodophyta</taxon>
        <taxon>Bangiophyceae</taxon>
        <taxon>Cyanidiales</taxon>
        <taxon>Cyanidiaceae</taxon>
        <taxon>Cyanidiococcus</taxon>
    </lineage>
</organism>
<evidence type="ECO:0000256" key="3">
    <source>
        <dbReference type="ARBA" id="ARBA00022618"/>
    </source>
</evidence>
<keyword evidence="5" id="KW-0539">Nucleus</keyword>
<dbReference type="PANTHER" id="PTHR23168:SF0">
    <property type="entry name" value="MITOTIC SPINDLE ASSEMBLY CHECKPOINT PROTEIN MAD1"/>
    <property type="match status" value="1"/>
</dbReference>
<sequence length="389" mass="44180">MARPSSRSEEVTPSVSMVLEALRQVRNHLESVVHNGASSLPSASKSTGVDGDRDLAFGPELKASTALVQSLQRELRARTEALERWRVRAVESERVREAFEERYARLRRTWEAAQEQWEQERLAYRQQLARFEHNAMERKRSRAEIAHDVSNKGGALNEAAKVESKAPTEAIAPQQGLSETCSSEDLAPERERSELVQQLHQLQKEREELMTALARSEEWLGRGSFDTTRFRLWHPREAPPGSRPSTSQAPKRDAEQNSLESTLTAASADRSERSQMDPWKLVQRTREAARTKILQVVESIYYLFGWRMRIAGSTYTLESLYAEHADDKIQFQRNEQGGFELISTDFVQRVLQLEVDTLLRKMDSIPAFLATVQLQLFEQSTAVTGTGPG</sequence>
<dbReference type="GO" id="GO:0051301">
    <property type="term" value="P:cell division"/>
    <property type="evidence" value="ECO:0007669"/>
    <property type="project" value="UniProtKB-KW"/>
</dbReference>
<name>A0A7J7IPP4_9RHOD</name>
<dbReference type="GO" id="GO:0072686">
    <property type="term" value="C:mitotic spindle"/>
    <property type="evidence" value="ECO:0007669"/>
    <property type="project" value="TreeGrafter"/>
</dbReference>
<comment type="similarity">
    <text evidence="2">Belongs to the MAD1 family.</text>
</comment>
<dbReference type="Pfam" id="PF05557">
    <property type="entry name" value="MAD"/>
    <property type="match status" value="1"/>
</dbReference>
<feature type="region of interest" description="Disordered" evidence="8">
    <location>
        <begin position="230"/>
        <end position="277"/>
    </location>
</feature>
<proteinExistence type="inferred from homology"/>
<dbReference type="Gene3D" id="3.30.457.60">
    <property type="match status" value="1"/>
</dbReference>
<gene>
    <name evidence="9" type="primary">MAD1L1</name>
    <name evidence="9" type="ORF">F1559_000487</name>
</gene>
<keyword evidence="3" id="KW-0132">Cell division</keyword>
<dbReference type="AlphaFoldDB" id="A0A7J7IPP4"/>
<comment type="caution">
    <text evidence="9">The sequence shown here is derived from an EMBL/GenBank/DDBJ whole genome shotgun (WGS) entry which is preliminary data.</text>
</comment>
<keyword evidence="4" id="KW-0498">Mitosis</keyword>
<evidence type="ECO:0000256" key="6">
    <source>
        <dbReference type="ARBA" id="ARBA00023306"/>
    </source>
</evidence>
<feature type="compositionally biased region" description="Polar residues" evidence="8">
    <location>
        <begin position="256"/>
        <end position="265"/>
    </location>
</feature>
<evidence type="ECO:0000256" key="1">
    <source>
        <dbReference type="ARBA" id="ARBA00004123"/>
    </source>
</evidence>
<feature type="coiled-coil region" evidence="7">
    <location>
        <begin position="68"/>
        <end position="134"/>
    </location>
</feature>
<evidence type="ECO:0000256" key="4">
    <source>
        <dbReference type="ARBA" id="ARBA00022776"/>
    </source>
</evidence>
<dbReference type="GO" id="GO:0000776">
    <property type="term" value="C:kinetochore"/>
    <property type="evidence" value="ECO:0007669"/>
    <property type="project" value="TreeGrafter"/>
</dbReference>
<evidence type="ECO:0000256" key="2">
    <source>
        <dbReference type="ARBA" id="ARBA00008029"/>
    </source>
</evidence>
<dbReference type="GO" id="GO:0007094">
    <property type="term" value="P:mitotic spindle assembly checkpoint signaling"/>
    <property type="evidence" value="ECO:0007669"/>
    <property type="project" value="InterPro"/>
</dbReference>